<dbReference type="EMBL" id="JACIGI010000082">
    <property type="protein sequence ID" value="MBB4287983.1"/>
    <property type="molecule type" value="Genomic_DNA"/>
</dbReference>
<sequence>MSDDLTGDVSGLLPPNATDLERAADIASGTRVQAVAFAPMLGLWDPWRCPVDLLPWLAWACSVDVWDDAWPEATRRRVIADSYAVHSVKGTVGAVRRALAAAGFDARVIEWFQTAPSGDPYTFRVEVAVTGRAITEATYAEVERVALAAKNVRSHLAGLRAVARVSGAAHAGGAALAGETVTVLPWAARDLAVAGPAHVGGAATLTDRLTVWPEAA</sequence>
<dbReference type="InterPro" id="IPR006521">
    <property type="entry name" value="Tail_protein_I"/>
</dbReference>
<reference evidence="1 2" key="1">
    <citation type="submission" date="2020-08" db="EMBL/GenBank/DDBJ databases">
        <title>Genome sequencing of Purple Non-Sulfur Bacteria from various extreme environments.</title>
        <authorList>
            <person name="Mayer M."/>
        </authorList>
    </citation>
    <scope>NUCLEOTIDE SEQUENCE [LARGE SCALE GENOMIC DNA]</scope>
    <source>
        <strain evidence="1 2">JA135</strain>
    </source>
</reference>
<name>A0A7W6WMR4_9PROT</name>
<organism evidence="1 2">
    <name type="scientific">Roseospira goensis</name>
    <dbReference type="NCBI Taxonomy" id="391922"/>
    <lineage>
        <taxon>Bacteria</taxon>
        <taxon>Pseudomonadati</taxon>
        <taxon>Pseudomonadota</taxon>
        <taxon>Alphaproteobacteria</taxon>
        <taxon>Rhodospirillales</taxon>
        <taxon>Rhodospirillaceae</taxon>
        <taxon>Roseospira</taxon>
    </lineage>
</organism>
<accession>A0A7W6WMR4</accession>
<dbReference type="NCBIfam" id="TIGR01634">
    <property type="entry name" value="tail_P2_I"/>
    <property type="match status" value="1"/>
</dbReference>
<comment type="caution">
    <text evidence="1">The sequence shown here is derived from an EMBL/GenBank/DDBJ whole genome shotgun (WGS) entry which is preliminary data.</text>
</comment>
<proteinExistence type="predicted"/>
<protein>
    <submittedName>
        <fullName evidence="1">Phage tail P2-like protein</fullName>
    </submittedName>
</protein>
<keyword evidence="2" id="KW-1185">Reference proteome</keyword>
<evidence type="ECO:0000313" key="2">
    <source>
        <dbReference type="Proteomes" id="UP000555728"/>
    </source>
</evidence>
<gene>
    <name evidence="1" type="ORF">GGD88_003751</name>
</gene>
<evidence type="ECO:0000313" key="1">
    <source>
        <dbReference type="EMBL" id="MBB4287983.1"/>
    </source>
</evidence>
<dbReference type="RefSeq" id="WP_184438261.1">
    <property type="nucleotide sequence ID" value="NZ_JACIGI010000082.1"/>
</dbReference>
<dbReference type="Proteomes" id="UP000555728">
    <property type="component" value="Unassembled WGS sequence"/>
</dbReference>
<dbReference type="Pfam" id="PF09684">
    <property type="entry name" value="Tail_P2_I"/>
    <property type="match status" value="1"/>
</dbReference>
<dbReference type="AlphaFoldDB" id="A0A7W6WMR4"/>